<gene>
    <name evidence="4" type="ORF">YBN1229_v1_2968</name>
</gene>
<proteinExistence type="predicted"/>
<name>A0A0D6JIS4_9HYPH</name>
<keyword evidence="5" id="KW-1185">Reference proteome</keyword>
<dbReference type="OrthoDB" id="7933462at2"/>
<evidence type="ECO:0000313" key="4">
    <source>
        <dbReference type="EMBL" id="CPR21254.1"/>
    </source>
</evidence>
<feature type="signal peptide" evidence="2">
    <location>
        <begin position="1"/>
        <end position="21"/>
    </location>
</feature>
<protein>
    <recommendedName>
        <fullName evidence="3">Peptidase M15A C-terminal domain-containing protein</fullName>
    </recommendedName>
</protein>
<feature type="domain" description="Peptidase M15A C-terminal" evidence="3">
    <location>
        <begin position="38"/>
        <end position="117"/>
    </location>
</feature>
<evidence type="ECO:0000256" key="2">
    <source>
        <dbReference type="SAM" id="SignalP"/>
    </source>
</evidence>
<dbReference type="KEGG" id="fiy:BN1229_v1_2968"/>
<dbReference type="Pfam" id="PF08291">
    <property type="entry name" value="Peptidase_M15_3"/>
    <property type="match status" value="1"/>
</dbReference>
<feature type="compositionally biased region" description="Basic residues" evidence="1">
    <location>
        <begin position="156"/>
        <end position="171"/>
    </location>
</feature>
<accession>A0A0D6JIS4</accession>
<evidence type="ECO:0000256" key="1">
    <source>
        <dbReference type="SAM" id="MobiDB-lite"/>
    </source>
</evidence>
<feature type="region of interest" description="Disordered" evidence="1">
    <location>
        <begin position="137"/>
        <end position="178"/>
    </location>
</feature>
<dbReference type="RefSeq" id="WP_082101141.1">
    <property type="nucleotide sequence ID" value="NZ_LN829118.1"/>
</dbReference>
<dbReference type="EMBL" id="LN829119">
    <property type="protein sequence ID" value="CPR21254.1"/>
    <property type="molecule type" value="Genomic_DNA"/>
</dbReference>
<keyword evidence="2" id="KW-0732">Signal</keyword>
<evidence type="ECO:0000313" key="5">
    <source>
        <dbReference type="Proteomes" id="UP000033187"/>
    </source>
</evidence>
<dbReference type="KEGG" id="fil:BN1229_v1_2949"/>
<organism evidence="4 5">
    <name type="scientific">Candidatus Filomicrobium marinum</name>
    <dbReference type="NCBI Taxonomy" id="1608628"/>
    <lineage>
        <taxon>Bacteria</taxon>
        <taxon>Pseudomonadati</taxon>
        <taxon>Pseudomonadota</taxon>
        <taxon>Alphaproteobacteria</taxon>
        <taxon>Hyphomicrobiales</taxon>
        <taxon>Hyphomicrobiaceae</taxon>
        <taxon>Filomicrobium</taxon>
    </lineage>
</organism>
<reference evidence="5" key="1">
    <citation type="submission" date="2015-02" db="EMBL/GenBank/DDBJ databases">
        <authorList>
            <person name="Chooi Y.-H."/>
        </authorList>
    </citation>
    <scope>NUCLEOTIDE SEQUENCE [LARGE SCALE GENOMIC DNA]</scope>
    <source>
        <strain evidence="5">strain Y</strain>
    </source>
</reference>
<feature type="chain" id="PRO_5002306411" description="Peptidase M15A C-terminal domain-containing protein" evidence="2">
    <location>
        <begin position="22"/>
        <end position="193"/>
    </location>
</feature>
<dbReference type="Proteomes" id="UP000033187">
    <property type="component" value="Chromosome 1"/>
</dbReference>
<evidence type="ECO:0000259" key="3">
    <source>
        <dbReference type="Pfam" id="PF08291"/>
    </source>
</evidence>
<dbReference type="InterPro" id="IPR009045">
    <property type="entry name" value="Zn_M74/Hedgehog-like"/>
</dbReference>
<sequence>MCKLSGLSRMGAILFALTCFAFVEASTVTAQASCLPSGLKAKLSQIRAKFGPVRIVSTHRPGARIAGSGKRSYHASCRAVDFHPPKGKHSQVVAWLKANHGGGVGTYSCGMHHIHIDNGPRVRFHHCVNAKGTPIGKGRSYASKKRSGNKKYASYKGKKKSSGARYAKKGTTRPSIGYAAPKRSNFKITAYAH</sequence>
<dbReference type="AlphaFoldDB" id="A0A0D6JIS4"/>
<dbReference type="Gene3D" id="3.30.1380.10">
    <property type="match status" value="1"/>
</dbReference>
<dbReference type="SUPFAM" id="SSF55166">
    <property type="entry name" value="Hedgehog/DD-peptidase"/>
    <property type="match status" value="1"/>
</dbReference>
<dbReference type="InterPro" id="IPR013230">
    <property type="entry name" value="Peptidase_M15A_C"/>
</dbReference>